<organism evidence="2">
    <name type="scientific">Schizophyllum commune (strain H4-8 / FGSC 9210)</name>
    <name type="common">Split gill fungus</name>
    <dbReference type="NCBI Taxonomy" id="578458"/>
    <lineage>
        <taxon>Eukaryota</taxon>
        <taxon>Fungi</taxon>
        <taxon>Dikarya</taxon>
        <taxon>Basidiomycota</taxon>
        <taxon>Agaricomycotina</taxon>
        <taxon>Agaricomycetes</taxon>
        <taxon>Agaricomycetidae</taxon>
        <taxon>Agaricales</taxon>
        <taxon>Schizophyllaceae</taxon>
        <taxon>Schizophyllum</taxon>
    </lineage>
</organism>
<gene>
    <name evidence="1" type="ORF">SCHCODRAFT_107801</name>
</gene>
<dbReference type="VEuPathDB" id="FungiDB:SCHCODRAFT_02617963"/>
<evidence type="ECO:0000313" key="1">
    <source>
        <dbReference type="EMBL" id="EFI98300.1"/>
    </source>
</evidence>
<sequence>MGQDWLILDIDARTKYRMGKLGESFFDVGRDVFRMLWVRPLPPQFNLRIEGVNKNDANQNKRSILSLPVELLDMLFSLLEGDWSDILCFAATCLTLWPIAATHLRRRFQQVQARRTSYSHRLVCLGDYTHADDLPPGLHLSKEERRESFGGDLYVSAFDHYASRGTIFGTDDGVFSSMIGALYRRFDYWDREAQAIESELRRCLPKEARFPQSDVGLVLRNLSQHAFVRGSALAAFNNEMPEHYEIKGRTQLPCLGNAALARICWSSYPSTGTPYDGPLHRGVWAGDRFDVVDEEAFEREREAESGKPWEDATDEVLAELKAMWIAEGLLVPLQDD</sequence>
<name>D8Q3F1_SCHCM</name>
<evidence type="ECO:0000313" key="2">
    <source>
        <dbReference type="Proteomes" id="UP000007431"/>
    </source>
</evidence>
<proteinExistence type="predicted"/>
<dbReference type="Proteomes" id="UP000007431">
    <property type="component" value="Unassembled WGS sequence"/>
</dbReference>
<dbReference type="KEGG" id="scm:SCHCO_02617963"/>
<dbReference type="eggNOG" id="ENOG502S952">
    <property type="taxonomic scope" value="Eukaryota"/>
</dbReference>
<dbReference type="HOGENOM" id="CLU_044126_2_0_1"/>
<dbReference type="OMA" id="HEIYGCI"/>
<protein>
    <recommendedName>
        <fullName evidence="3">F-box domain-containing protein</fullName>
    </recommendedName>
</protein>
<accession>D8Q3F1</accession>
<feature type="non-terminal residue" evidence="1">
    <location>
        <position position="336"/>
    </location>
</feature>
<dbReference type="AlphaFoldDB" id="D8Q3F1"/>
<evidence type="ECO:0008006" key="3">
    <source>
        <dbReference type="Google" id="ProtNLM"/>
    </source>
</evidence>
<dbReference type="GeneID" id="9595301"/>
<dbReference type="EMBL" id="GL377305">
    <property type="protein sequence ID" value="EFI98300.1"/>
    <property type="molecule type" value="Genomic_DNA"/>
</dbReference>
<dbReference type="InParanoid" id="D8Q3F1"/>
<reference evidence="1 2" key="1">
    <citation type="journal article" date="2010" name="Nat. Biotechnol.">
        <title>Genome sequence of the model mushroom Schizophyllum commune.</title>
        <authorList>
            <person name="Ohm R.A."/>
            <person name="de Jong J.F."/>
            <person name="Lugones L.G."/>
            <person name="Aerts A."/>
            <person name="Kothe E."/>
            <person name="Stajich J.E."/>
            <person name="de Vries R.P."/>
            <person name="Record E."/>
            <person name="Levasseur A."/>
            <person name="Baker S.E."/>
            <person name="Bartholomew K.A."/>
            <person name="Coutinho P.M."/>
            <person name="Erdmann S."/>
            <person name="Fowler T.J."/>
            <person name="Gathman A.C."/>
            <person name="Lombard V."/>
            <person name="Henrissat B."/>
            <person name="Knabe N."/>
            <person name="Kuees U."/>
            <person name="Lilly W.W."/>
            <person name="Lindquist E."/>
            <person name="Lucas S."/>
            <person name="Magnuson J.K."/>
            <person name="Piumi F."/>
            <person name="Raudaskoski M."/>
            <person name="Salamov A."/>
            <person name="Schmutz J."/>
            <person name="Schwarze F.W.M.R."/>
            <person name="vanKuyk P.A."/>
            <person name="Horton J.S."/>
            <person name="Grigoriev I.V."/>
            <person name="Woesten H.A.B."/>
        </authorList>
    </citation>
    <scope>NUCLEOTIDE SEQUENCE [LARGE SCALE GENOMIC DNA]</scope>
    <source>
        <strain evidence="2">H4-8 / FGSC 9210</strain>
    </source>
</reference>
<keyword evidence="2" id="KW-1185">Reference proteome</keyword>
<dbReference type="OrthoDB" id="2588098at2759"/>